<evidence type="ECO:0000313" key="3">
    <source>
        <dbReference type="EMBL" id="CCV66527.1"/>
    </source>
</evidence>
<dbReference type="NCBIfam" id="TIGR01167">
    <property type="entry name" value="LPXTG_anchor"/>
    <property type="match status" value="1"/>
</dbReference>
<evidence type="ECO:0000256" key="2">
    <source>
        <dbReference type="SAM" id="Phobius"/>
    </source>
</evidence>
<dbReference type="KEGG" id="abra:BN85315060"/>
<feature type="transmembrane region" description="Helical" evidence="2">
    <location>
        <begin position="6"/>
        <end position="27"/>
    </location>
</feature>
<dbReference type="EMBL" id="FO681348">
    <property type="protein sequence ID" value="CCV66527.1"/>
    <property type="molecule type" value="Genomic_DNA"/>
</dbReference>
<dbReference type="RefSeq" id="WP_030005384.1">
    <property type="nucleotide sequence ID" value="NC_022549.1"/>
</dbReference>
<dbReference type="Proteomes" id="UP000032737">
    <property type="component" value="Chromosome"/>
</dbReference>
<evidence type="ECO:0000256" key="1">
    <source>
        <dbReference type="SAM" id="MobiDB-lite"/>
    </source>
</evidence>
<feature type="region of interest" description="Disordered" evidence="1">
    <location>
        <begin position="96"/>
        <end position="143"/>
    </location>
</feature>
<organism evidence="3 4">
    <name type="scientific">Acholeplasma brassicae</name>
    <dbReference type="NCBI Taxonomy" id="61635"/>
    <lineage>
        <taxon>Bacteria</taxon>
        <taxon>Bacillati</taxon>
        <taxon>Mycoplasmatota</taxon>
        <taxon>Mollicutes</taxon>
        <taxon>Acholeplasmatales</taxon>
        <taxon>Acholeplasmataceae</taxon>
        <taxon>Acholeplasma</taxon>
    </lineage>
</organism>
<keyword evidence="4" id="KW-1185">Reference proteome</keyword>
<dbReference type="Pfam" id="PF09954">
    <property type="entry name" value="DUF2188"/>
    <property type="match status" value="1"/>
</dbReference>
<protein>
    <recommendedName>
        <fullName evidence="5">DUF2188 domain-containing protein</fullName>
    </recommendedName>
</protein>
<sequence length="195" mass="22783">MRDFMNDYTIFIALGILFVLLAVYLLFRRKKRLDIETKNDFKEEKPTKIESDDAVKVASENVDNQIIEDKPLTTSKNLTSKKETIKKAEESPKITVVETKKVMNEDSSEEDDPKKDKIEKGRPLKYHISQNKDETSPHYKKWRVRKEGSDKTIKYYNTQKKAIEVAEDLAEKAGSSIVIHKVDGKIRKQDYWKKK</sequence>
<feature type="compositionally biased region" description="Basic and acidic residues" evidence="1">
    <location>
        <begin position="112"/>
        <end position="122"/>
    </location>
</feature>
<evidence type="ECO:0008006" key="5">
    <source>
        <dbReference type="Google" id="ProtNLM"/>
    </source>
</evidence>
<accession>U4KPV8</accession>
<evidence type="ECO:0000313" key="4">
    <source>
        <dbReference type="Proteomes" id="UP000032737"/>
    </source>
</evidence>
<keyword evidence="2" id="KW-0812">Transmembrane</keyword>
<gene>
    <name evidence="3" type="ORF">BN85315060</name>
</gene>
<dbReference type="InterPro" id="IPR018691">
    <property type="entry name" value="DUF2188"/>
</dbReference>
<keyword evidence="2" id="KW-1133">Transmembrane helix</keyword>
<dbReference type="AlphaFoldDB" id="U4KPV8"/>
<proteinExistence type="predicted"/>
<dbReference type="STRING" id="61635.BN85315060"/>
<reference evidence="3 4" key="1">
    <citation type="journal article" date="2013" name="J. Mol. Microbiol. Biotechnol.">
        <title>Analysis of the Complete Genomes of Acholeplasma brassicae , A. palmae and A. laidlawii and Their Comparison to the Obligate Parasites from ' Candidatus Phytoplasma'.</title>
        <authorList>
            <person name="Kube M."/>
            <person name="Siewert C."/>
            <person name="Migdoll A.M."/>
            <person name="Duduk B."/>
            <person name="Holz S."/>
            <person name="Rabus R."/>
            <person name="Seemuller E."/>
            <person name="Mitrovic J."/>
            <person name="Muller I."/>
            <person name="Buttner C."/>
            <person name="Reinhardt R."/>
        </authorList>
    </citation>
    <scope>NUCLEOTIDE SEQUENCE [LARGE SCALE GENOMIC DNA]</scope>
    <source>
        <strain evidence="4">0502</strain>
    </source>
</reference>
<dbReference type="HOGENOM" id="CLU_1352178_0_0_14"/>
<keyword evidence="2" id="KW-0472">Membrane</keyword>
<name>U4KPV8_9MOLU</name>